<accession>A0ABS6KZI6</accession>
<keyword evidence="1" id="KW-0812">Transmembrane</keyword>
<feature type="transmembrane region" description="Helical" evidence="1">
    <location>
        <begin position="51"/>
        <end position="69"/>
    </location>
</feature>
<protein>
    <submittedName>
        <fullName evidence="2">Uncharacterized protein</fullName>
    </submittedName>
</protein>
<organism evidence="2 3">
    <name type="scientific">Rahnella perminowiae</name>
    <dbReference type="NCBI Taxonomy" id="2816244"/>
    <lineage>
        <taxon>Bacteria</taxon>
        <taxon>Pseudomonadati</taxon>
        <taxon>Pseudomonadota</taxon>
        <taxon>Gammaproteobacteria</taxon>
        <taxon>Enterobacterales</taxon>
        <taxon>Yersiniaceae</taxon>
        <taxon>Rahnella</taxon>
    </lineage>
</organism>
<gene>
    <name evidence="2" type="ORF">J1786_09320</name>
</gene>
<proteinExistence type="predicted"/>
<dbReference type="RefSeq" id="WP_217138199.1">
    <property type="nucleotide sequence ID" value="NZ_JAFMOU010000065.1"/>
</dbReference>
<comment type="caution">
    <text evidence="2">The sequence shown here is derived from an EMBL/GenBank/DDBJ whole genome shotgun (WGS) entry which is preliminary data.</text>
</comment>
<keyword evidence="1" id="KW-1133">Transmembrane helix</keyword>
<keyword evidence="1" id="KW-0472">Membrane</keyword>
<dbReference type="EMBL" id="JAFMOU010000065">
    <property type="protein sequence ID" value="MBU9835011.1"/>
    <property type="molecule type" value="Genomic_DNA"/>
</dbReference>
<sequence>MGWSVPQAAPCERPARWSPWVCVCIFAIAYFCALVWVVFDTPSTGLYSLASGHYLPLTGFTVVAILFGLTG</sequence>
<feature type="transmembrane region" description="Helical" evidence="1">
    <location>
        <begin position="20"/>
        <end position="39"/>
    </location>
</feature>
<evidence type="ECO:0000256" key="1">
    <source>
        <dbReference type="SAM" id="Phobius"/>
    </source>
</evidence>
<evidence type="ECO:0000313" key="3">
    <source>
        <dbReference type="Proteomes" id="UP000699865"/>
    </source>
</evidence>
<dbReference type="Proteomes" id="UP000699865">
    <property type="component" value="Unassembled WGS sequence"/>
</dbReference>
<reference evidence="2 3" key="1">
    <citation type="submission" date="2021-03" db="EMBL/GenBank/DDBJ databases">
        <title>Five novel Rahnella species.</title>
        <authorList>
            <person name="Brady C."/>
            <person name="Asselin J."/>
            <person name="Beer S."/>
            <person name="Bruberg M.B."/>
            <person name="Crampton B."/>
            <person name="Venter S."/>
            <person name="Arnold D."/>
            <person name="Denman S."/>
        </authorList>
    </citation>
    <scope>NUCLEOTIDE SEQUENCE [LARGE SCALE GENOMIC DNA]</scope>
    <source>
        <strain evidence="2 3">L72c</strain>
    </source>
</reference>
<name>A0ABS6KZI6_9GAMM</name>
<evidence type="ECO:0000313" key="2">
    <source>
        <dbReference type="EMBL" id="MBU9835011.1"/>
    </source>
</evidence>
<keyword evidence="3" id="KW-1185">Reference proteome</keyword>